<dbReference type="Gene3D" id="3.40.50.10610">
    <property type="entry name" value="ABC-type transport auxiliary lipoprotein component"/>
    <property type="match status" value="1"/>
</dbReference>
<evidence type="ECO:0000259" key="1">
    <source>
        <dbReference type="Pfam" id="PF03886"/>
    </source>
</evidence>
<dbReference type="PROSITE" id="PS51257">
    <property type="entry name" value="PROKAR_LIPOPROTEIN"/>
    <property type="match status" value="1"/>
</dbReference>
<dbReference type="InterPro" id="IPR005586">
    <property type="entry name" value="ABC_trans_aux"/>
</dbReference>
<proteinExistence type="predicted"/>
<name>A0A2S9VEK5_9ALTE</name>
<dbReference type="EMBL" id="PVNP01000032">
    <property type="protein sequence ID" value="PRO74866.1"/>
    <property type="molecule type" value="Genomic_DNA"/>
</dbReference>
<evidence type="ECO:0000313" key="3">
    <source>
        <dbReference type="Proteomes" id="UP000238949"/>
    </source>
</evidence>
<comment type="caution">
    <text evidence="2">The sequence shown here is derived from an EMBL/GenBank/DDBJ whole genome shotgun (WGS) entry which is preliminary data.</text>
</comment>
<dbReference type="Proteomes" id="UP000238949">
    <property type="component" value="Unassembled WGS sequence"/>
</dbReference>
<dbReference type="AlphaFoldDB" id="A0A2S9VEK5"/>
<reference evidence="3" key="1">
    <citation type="journal article" date="2020" name="Int. J. Syst. Evol. Microbiol.">
        <title>Alteromonas alba sp. nov., a marine bacterium isolated from the seawater of the West Pacific Ocean.</title>
        <authorList>
            <person name="Sun C."/>
            <person name="Wu Y.-H."/>
            <person name="Xamxidin M."/>
            <person name="Cheng H."/>
            <person name="Xu X.-W."/>
        </authorList>
    </citation>
    <scope>NUCLEOTIDE SEQUENCE [LARGE SCALE GENOMIC DNA]</scope>
    <source>
        <strain evidence="3">190</strain>
    </source>
</reference>
<keyword evidence="3" id="KW-1185">Reference proteome</keyword>
<dbReference type="OrthoDB" id="6198336at2"/>
<organism evidence="2 3">
    <name type="scientific">Alteromonas alba</name>
    <dbReference type="NCBI Taxonomy" id="2079529"/>
    <lineage>
        <taxon>Bacteria</taxon>
        <taxon>Pseudomonadati</taxon>
        <taxon>Pseudomonadota</taxon>
        <taxon>Gammaproteobacteria</taxon>
        <taxon>Alteromonadales</taxon>
        <taxon>Alteromonadaceae</taxon>
        <taxon>Alteromonas/Salinimonas group</taxon>
        <taxon>Alteromonas</taxon>
    </lineage>
</organism>
<evidence type="ECO:0000313" key="2">
    <source>
        <dbReference type="EMBL" id="PRO74866.1"/>
    </source>
</evidence>
<protein>
    <recommendedName>
        <fullName evidence="1">ABC-type transport auxiliary lipoprotein component domain-containing protein</fullName>
    </recommendedName>
</protein>
<accession>A0A2S9VEK5</accession>
<dbReference type="SUPFAM" id="SSF159594">
    <property type="entry name" value="XCC0632-like"/>
    <property type="match status" value="1"/>
</dbReference>
<gene>
    <name evidence="2" type="ORF">C6Y40_04045</name>
</gene>
<dbReference type="Pfam" id="PF03886">
    <property type="entry name" value="ABC_trans_aux"/>
    <property type="match status" value="1"/>
</dbReference>
<sequence length="193" mass="22131">MKKWIAGIAVLWLAGCSSKPIGLNYYMLHEPTLVAAESSTDISNQPTIFLRSLSAPDYLKQRNLSLQLSDSEIHFAPKHVWAEPFDRDFKMAFSESLSVKHKMRLRVQSKWTNPAQPEYILDIQLDDFIPTYDGRLVLKGKFRLETDGAPPQIVRFNYWLPLNKDGFAFSVSQMRLLIDKLTNDVVTRVEAGR</sequence>
<dbReference type="RefSeq" id="WP_105933462.1">
    <property type="nucleotide sequence ID" value="NZ_PVNP01000032.1"/>
</dbReference>
<feature type="domain" description="ABC-type transport auxiliary lipoprotein component" evidence="1">
    <location>
        <begin position="34"/>
        <end position="185"/>
    </location>
</feature>